<keyword evidence="7" id="KW-0805">Transcription regulation</keyword>
<keyword evidence="15" id="KW-1185">Reference proteome</keyword>
<keyword evidence="4" id="KW-0677">Repeat</keyword>
<keyword evidence="5 11" id="KW-0863">Zinc-finger</keyword>
<accession>A0A7L3NGZ6</accession>
<feature type="non-terminal residue" evidence="14">
    <location>
        <position position="556"/>
    </location>
</feature>
<evidence type="ECO:0000256" key="3">
    <source>
        <dbReference type="ARBA" id="ARBA00022723"/>
    </source>
</evidence>
<feature type="region of interest" description="Disordered" evidence="12">
    <location>
        <begin position="154"/>
        <end position="207"/>
    </location>
</feature>
<comment type="similarity">
    <text evidence="2">Belongs to the krueppel C2H2-type zinc-finger protein family.</text>
</comment>
<dbReference type="Gene3D" id="3.30.160.60">
    <property type="entry name" value="Classic Zinc Finger"/>
    <property type="match status" value="5"/>
</dbReference>
<dbReference type="PANTHER" id="PTHR16515:SF49">
    <property type="entry name" value="GASTRULA ZINC FINGER PROTEIN XLCGF49.1-LIKE-RELATED"/>
    <property type="match status" value="1"/>
</dbReference>
<dbReference type="SMART" id="SM00355">
    <property type="entry name" value="ZnF_C2H2"/>
    <property type="match status" value="5"/>
</dbReference>
<gene>
    <name evidence="14" type="primary">Znf384</name>
    <name evidence="14" type="ORF">OREMEL_R01437</name>
</gene>
<feature type="compositionally biased region" description="Low complexity" evidence="12">
    <location>
        <begin position="482"/>
        <end position="501"/>
    </location>
</feature>
<feature type="domain" description="C2H2-type" evidence="13">
    <location>
        <begin position="263"/>
        <end position="290"/>
    </location>
</feature>
<keyword evidence="3" id="KW-0479">Metal-binding</keyword>
<dbReference type="InterPro" id="IPR013087">
    <property type="entry name" value="Znf_C2H2_type"/>
</dbReference>
<dbReference type="GO" id="GO:0005634">
    <property type="term" value="C:nucleus"/>
    <property type="evidence" value="ECO:0007669"/>
    <property type="project" value="UniProtKB-SubCell"/>
</dbReference>
<protein>
    <submittedName>
        <fullName evidence="14">ZN384 protein</fullName>
    </submittedName>
</protein>
<feature type="domain" description="C2H2-type" evidence="13">
    <location>
        <begin position="382"/>
        <end position="409"/>
    </location>
</feature>
<evidence type="ECO:0000256" key="5">
    <source>
        <dbReference type="ARBA" id="ARBA00022771"/>
    </source>
</evidence>
<keyword evidence="8" id="KW-0238">DNA-binding</keyword>
<evidence type="ECO:0000256" key="10">
    <source>
        <dbReference type="ARBA" id="ARBA00023242"/>
    </source>
</evidence>
<dbReference type="PROSITE" id="PS50157">
    <property type="entry name" value="ZINC_FINGER_C2H2_2"/>
    <property type="match status" value="5"/>
</dbReference>
<evidence type="ECO:0000259" key="13">
    <source>
        <dbReference type="PROSITE" id="PS50157"/>
    </source>
</evidence>
<dbReference type="PROSITE" id="PS00028">
    <property type="entry name" value="ZINC_FINGER_C2H2_1"/>
    <property type="match status" value="5"/>
</dbReference>
<organism evidence="14 15">
    <name type="scientific">Oreotrochilus melanogaster</name>
    <dbReference type="NCBI Taxonomy" id="689266"/>
    <lineage>
        <taxon>Eukaryota</taxon>
        <taxon>Metazoa</taxon>
        <taxon>Chordata</taxon>
        <taxon>Craniata</taxon>
        <taxon>Vertebrata</taxon>
        <taxon>Euteleostomi</taxon>
        <taxon>Archelosauria</taxon>
        <taxon>Archosauria</taxon>
        <taxon>Dinosauria</taxon>
        <taxon>Saurischia</taxon>
        <taxon>Theropoda</taxon>
        <taxon>Coelurosauria</taxon>
        <taxon>Aves</taxon>
        <taxon>Neognathae</taxon>
        <taxon>Neoaves</taxon>
        <taxon>Strisores</taxon>
        <taxon>Apodiformes</taxon>
        <taxon>Trochilidae</taxon>
        <taxon>Oreotrochilus</taxon>
    </lineage>
</organism>
<evidence type="ECO:0000256" key="1">
    <source>
        <dbReference type="ARBA" id="ARBA00004123"/>
    </source>
</evidence>
<evidence type="ECO:0000256" key="4">
    <source>
        <dbReference type="ARBA" id="ARBA00022737"/>
    </source>
</evidence>
<evidence type="ECO:0000256" key="12">
    <source>
        <dbReference type="SAM" id="MobiDB-lite"/>
    </source>
</evidence>
<evidence type="ECO:0000256" key="9">
    <source>
        <dbReference type="ARBA" id="ARBA00023163"/>
    </source>
</evidence>
<evidence type="ECO:0000313" key="14">
    <source>
        <dbReference type="EMBL" id="NXU78265.1"/>
    </source>
</evidence>
<proteinExistence type="inferred from homology"/>
<evidence type="ECO:0000256" key="7">
    <source>
        <dbReference type="ARBA" id="ARBA00023015"/>
    </source>
</evidence>
<dbReference type="GO" id="GO:0003677">
    <property type="term" value="F:DNA binding"/>
    <property type="evidence" value="ECO:0007669"/>
    <property type="project" value="UniProtKB-KW"/>
</dbReference>
<keyword evidence="10" id="KW-0539">Nucleus</keyword>
<dbReference type="EMBL" id="VZUB01025983">
    <property type="protein sequence ID" value="NXU78265.1"/>
    <property type="molecule type" value="Genomic_DNA"/>
</dbReference>
<comment type="caution">
    <text evidence="14">The sequence shown here is derived from an EMBL/GenBank/DDBJ whole genome shotgun (WGS) entry which is preliminary data.</text>
</comment>
<dbReference type="GO" id="GO:0010468">
    <property type="term" value="P:regulation of gene expression"/>
    <property type="evidence" value="ECO:0007669"/>
    <property type="project" value="TreeGrafter"/>
</dbReference>
<name>A0A7L3NGZ6_9AVES</name>
<feature type="non-terminal residue" evidence="14">
    <location>
        <position position="1"/>
    </location>
</feature>
<dbReference type="GO" id="GO:0008270">
    <property type="term" value="F:zinc ion binding"/>
    <property type="evidence" value="ECO:0007669"/>
    <property type="project" value="UniProtKB-KW"/>
</dbReference>
<sequence length="556" mass="61114">MEESHFNSSPYFWPAVPTVSGQIENTMFINKMKEQLLPTEKGCSLAPPHYPALLTVPTSVALPAGISMDSDTKPEQLTPHSQAPVTQNITVVPVQSAGLMTAGPGLVITSPSGSLVTTASSAQTFPISAPMIVSALPPGSQAALQVVPDLSKKGTTTLSEAGGGGGGVAPKPPRGRKKKRLQESGLPEMSDPFVLSNEDDEDQHKDGKTYRCTSTSVYIYLYLYIHTHTHTHTVCTHKLCFVYDCCACRLESHIRIHSGAKPYTCSYCQKAFRQLSHLQQHTRIHSKLHTAIVKPHKCPHCSKSFANSSYLAQHIRIHSGAKPYTCSYCQKAFRQLSHLQQHTRIHTGDRPYKCAHPGCEKAFTQLSNLQSHRRQHNKDKPFKCHNCHRAYTDAASLEVHLATHTVKHAKVYTCSICSRAYTSVSVCCLGEVQWDQPPMSCPVPPPWVWLLQTSSTSLTPFSPLQETYLMKHMRKHNIPDPQQQVVQAQAQASQQQQHFQPQGGGAAGGPSGDTNQPNPPPQCSFDLTPYKTSEHHKDICLTVSTSAIQVEHLSSS</sequence>
<feature type="domain" description="C2H2-type" evidence="13">
    <location>
        <begin position="296"/>
        <end position="323"/>
    </location>
</feature>
<feature type="region of interest" description="Disordered" evidence="12">
    <location>
        <begin position="482"/>
        <end position="529"/>
    </location>
</feature>
<dbReference type="InterPro" id="IPR036236">
    <property type="entry name" value="Znf_C2H2_sf"/>
</dbReference>
<dbReference type="FunFam" id="3.30.160.60:FF:000544">
    <property type="entry name" value="zinc finger protein 384 isoform X3"/>
    <property type="match status" value="1"/>
</dbReference>
<comment type="subcellular location">
    <subcellularLocation>
        <location evidence="1">Nucleus</location>
    </subcellularLocation>
</comment>
<keyword evidence="6" id="KW-0862">Zinc</keyword>
<keyword evidence="9" id="KW-0804">Transcription</keyword>
<evidence type="ECO:0000256" key="11">
    <source>
        <dbReference type="PROSITE-ProRule" id="PRU00042"/>
    </source>
</evidence>
<dbReference type="OrthoDB" id="5305647at2759"/>
<evidence type="ECO:0000256" key="2">
    <source>
        <dbReference type="ARBA" id="ARBA00006991"/>
    </source>
</evidence>
<reference evidence="14 15" key="1">
    <citation type="submission" date="2019-09" db="EMBL/GenBank/DDBJ databases">
        <title>Bird 10,000 Genomes (B10K) Project - Family phase.</title>
        <authorList>
            <person name="Zhang G."/>
        </authorList>
    </citation>
    <scope>NUCLEOTIDE SEQUENCE [LARGE SCALE GENOMIC DNA]</scope>
    <source>
        <strain evidence="14">OUT-0002</strain>
    </source>
</reference>
<dbReference type="Pfam" id="PF00096">
    <property type="entry name" value="zf-C2H2"/>
    <property type="match status" value="5"/>
</dbReference>
<evidence type="ECO:0000256" key="6">
    <source>
        <dbReference type="ARBA" id="ARBA00022833"/>
    </source>
</evidence>
<dbReference type="PANTHER" id="PTHR16515">
    <property type="entry name" value="PR DOMAIN ZINC FINGER PROTEIN"/>
    <property type="match status" value="1"/>
</dbReference>
<feature type="domain" description="C2H2-type" evidence="13">
    <location>
        <begin position="352"/>
        <end position="381"/>
    </location>
</feature>
<evidence type="ECO:0000313" key="15">
    <source>
        <dbReference type="Proteomes" id="UP000579904"/>
    </source>
</evidence>
<feature type="domain" description="C2H2-type" evidence="13">
    <location>
        <begin position="324"/>
        <end position="351"/>
    </location>
</feature>
<dbReference type="AlphaFoldDB" id="A0A7L3NGZ6"/>
<dbReference type="FunFam" id="3.30.160.60:FF:000216">
    <property type="entry name" value="Zinc finger protein 384 like"/>
    <property type="match status" value="1"/>
</dbReference>
<feature type="compositionally biased region" description="Gly residues" evidence="12">
    <location>
        <begin position="502"/>
        <end position="511"/>
    </location>
</feature>
<dbReference type="InterPro" id="IPR050331">
    <property type="entry name" value="Zinc_finger"/>
</dbReference>
<evidence type="ECO:0000256" key="8">
    <source>
        <dbReference type="ARBA" id="ARBA00023125"/>
    </source>
</evidence>
<dbReference type="FunFam" id="3.30.160.60:FF:000549">
    <property type="entry name" value="zinc finger protein 384 isoform X1"/>
    <property type="match status" value="2"/>
</dbReference>
<dbReference type="FunFam" id="3.30.160.60:FF:000158">
    <property type="entry name" value="Zinc finger protein 362"/>
    <property type="match status" value="1"/>
</dbReference>
<dbReference type="SUPFAM" id="SSF57667">
    <property type="entry name" value="beta-beta-alpha zinc fingers"/>
    <property type="match status" value="4"/>
</dbReference>
<dbReference type="Proteomes" id="UP000579904">
    <property type="component" value="Unassembled WGS sequence"/>
</dbReference>